<dbReference type="InterPro" id="IPR020287">
    <property type="entry name" value="Tail_sheath_C"/>
</dbReference>
<dbReference type="AlphaFoldDB" id="A0A069PGH5"/>
<proteinExistence type="inferred from homology"/>
<evidence type="ECO:0000256" key="1">
    <source>
        <dbReference type="ARBA" id="ARBA00008005"/>
    </source>
</evidence>
<gene>
    <name evidence="3" type="ORF">BG61_36270</name>
</gene>
<dbReference type="InterPro" id="IPR052042">
    <property type="entry name" value="Tail_sheath_structural"/>
</dbReference>
<dbReference type="EMBL" id="JFHC01000070">
    <property type="protein sequence ID" value="KDR38954.1"/>
    <property type="molecule type" value="Genomic_DNA"/>
</dbReference>
<comment type="similarity">
    <text evidence="1">Belongs to the myoviridae tail sheath protein family.</text>
</comment>
<evidence type="ECO:0000259" key="2">
    <source>
        <dbReference type="Pfam" id="PF17482"/>
    </source>
</evidence>
<keyword evidence="4" id="KW-1185">Reference proteome</keyword>
<sequence>MAQFKTPGVYVVEKNAFRNSVVEVATAVPAFIGHTEFAVNAGIPLAGKPRRISSMAEFIHYFGGAPNASFSIDEQVESGAGVATGDFAVTDPAAGKPDEYVLKAGSPPYILYYSMLLFFQNGGGTCYIVSAGSYGDDLDAGRISTGIDALLAEQEPTLVVVPEAVHLSATDCAAVQKAMLAHCGSSTRNRFAVLDIRDGYRDRRDPDGDCIAAFRESIGTGFLEYGAAYYPWLETSIVGEKDLDFTAIANLDVLTSLLKQELSPVLDDTNPSPKARTRIDALNALLASITSDRSKSANPASDVHSLHQNLSNVSRLYPSILAAIRKKLNLLPPAAGIAGIYTMVDNARGVWSAPANVSVNAVVSPAVPISDEEQGDLNIDTQGKSVNAVRAFTGRGPLVWGARTLDGNSLDWRYVNVRRTVMMIEASIMLACRAYVFEPNAAGTWITIKSMVRNFLTDVWKRGGLAGASQDDAFVVAVGLGETMTAGDILAGLLKVSVQVAVSGPAEFIALTFEQQMQAP</sequence>
<dbReference type="PANTHER" id="PTHR35861:SF1">
    <property type="entry name" value="PHAGE TAIL SHEATH PROTEIN"/>
    <property type="match status" value="1"/>
</dbReference>
<comment type="caution">
    <text evidence="3">The sequence shown here is derived from an EMBL/GenBank/DDBJ whole genome shotgun (WGS) entry which is preliminary data.</text>
</comment>
<dbReference type="RefSeq" id="WP_035934672.1">
    <property type="nucleotide sequence ID" value="NZ_CADFFX010000005.1"/>
</dbReference>
<dbReference type="STRING" id="60547.GCA_000751215_04083"/>
<dbReference type="Proteomes" id="UP000027466">
    <property type="component" value="Unassembled WGS sequence"/>
</dbReference>
<feature type="domain" description="Tail sheath protein C-terminal" evidence="2">
    <location>
        <begin position="411"/>
        <end position="515"/>
    </location>
</feature>
<reference evidence="3 4" key="1">
    <citation type="submission" date="2014-03" db="EMBL/GenBank/DDBJ databases">
        <title>Draft Genome Sequences of Four Burkholderia Strains.</title>
        <authorList>
            <person name="Liu X.Y."/>
            <person name="Li C.X."/>
            <person name="Xu J.H."/>
        </authorList>
    </citation>
    <scope>NUCLEOTIDE SEQUENCE [LARGE SCALE GENOMIC DNA]</scope>
    <source>
        <strain evidence="3 4">DSM 50014</strain>
    </source>
</reference>
<dbReference type="Pfam" id="PF17482">
    <property type="entry name" value="Phage_sheath_1C"/>
    <property type="match status" value="1"/>
</dbReference>
<protein>
    <submittedName>
        <fullName evidence="3">Tail protein</fullName>
    </submittedName>
</protein>
<dbReference type="Gene3D" id="3.40.50.11780">
    <property type="match status" value="1"/>
</dbReference>
<dbReference type="PANTHER" id="PTHR35861">
    <property type="match status" value="1"/>
</dbReference>
<evidence type="ECO:0000313" key="3">
    <source>
        <dbReference type="EMBL" id="KDR38954.1"/>
    </source>
</evidence>
<organism evidence="3 4">
    <name type="scientific">Caballeronia glathei</name>
    <dbReference type="NCBI Taxonomy" id="60547"/>
    <lineage>
        <taxon>Bacteria</taxon>
        <taxon>Pseudomonadati</taxon>
        <taxon>Pseudomonadota</taxon>
        <taxon>Betaproteobacteria</taxon>
        <taxon>Burkholderiales</taxon>
        <taxon>Burkholderiaceae</taxon>
        <taxon>Caballeronia</taxon>
    </lineage>
</organism>
<evidence type="ECO:0000313" key="4">
    <source>
        <dbReference type="Proteomes" id="UP000027466"/>
    </source>
</evidence>
<name>A0A069PGH5_9BURK</name>
<accession>A0A069PGH5</accession>